<dbReference type="SMART" id="SM00347">
    <property type="entry name" value="HTH_MARR"/>
    <property type="match status" value="1"/>
</dbReference>
<reference evidence="5" key="1">
    <citation type="submission" date="2021-06" db="EMBL/GenBank/DDBJ databases">
        <title>Description of novel taxa of the family Lachnospiraceae.</title>
        <authorList>
            <person name="Chaplin A.V."/>
            <person name="Sokolova S.R."/>
            <person name="Pikina A.P."/>
            <person name="Korzhanova M."/>
            <person name="Belova V."/>
            <person name="Korostin D."/>
            <person name="Efimov B.A."/>
        </authorList>
    </citation>
    <scope>NUCLEOTIDE SEQUENCE</scope>
    <source>
        <strain evidence="5">ASD5720</strain>
    </source>
</reference>
<name>A0A949K2M8_9FIRM</name>
<sequence length="143" mass="16750">MKNKDVGHEIHAISNLIGRKIEEQKRNSGIEGITPIQSWILRFLQENRHRDVFQKDVEQEFSITRSTVTGILKLMEKNGFIRRISVPEDARLKKLVITDKGEAICLTVYHNIRQMEELMVRGMTPKEVDMMFELLEKVKKNLM</sequence>
<keyword evidence="2" id="KW-0238">DNA-binding</keyword>
<evidence type="ECO:0000313" key="6">
    <source>
        <dbReference type="Proteomes" id="UP000712157"/>
    </source>
</evidence>
<evidence type="ECO:0000259" key="4">
    <source>
        <dbReference type="PROSITE" id="PS50995"/>
    </source>
</evidence>
<feature type="domain" description="HTH marR-type" evidence="4">
    <location>
        <begin position="3"/>
        <end position="140"/>
    </location>
</feature>
<dbReference type="PRINTS" id="PR00598">
    <property type="entry name" value="HTHMARR"/>
</dbReference>
<evidence type="ECO:0000313" key="5">
    <source>
        <dbReference type="EMBL" id="MBU9739079.1"/>
    </source>
</evidence>
<dbReference type="InterPro" id="IPR036390">
    <property type="entry name" value="WH_DNA-bd_sf"/>
</dbReference>
<dbReference type="SUPFAM" id="SSF46785">
    <property type="entry name" value="Winged helix' DNA-binding domain"/>
    <property type="match status" value="1"/>
</dbReference>
<keyword evidence="6" id="KW-1185">Reference proteome</keyword>
<keyword evidence="3" id="KW-0804">Transcription</keyword>
<dbReference type="PANTHER" id="PTHR42756">
    <property type="entry name" value="TRANSCRIPTIONAL REGULATOR, MARR"/>
    <property type="match status" value="1"/>
</dbReference>
<accession>A0A949K2M8</accession>
<dbReference type="PANTHER" id="PTHR42756:SF1">
    <property type="entry name" value="TRANSCRIPTIONAL REPRESSOR OF EMRAB OPERON"/>
    <property type="match status" value="1"/>
</dbReference>
<evidence type="ECO:0000256" key="3">
    <source>
        <dbReference type="ARBA" id="ARBA00023163"/>
    </source>
</evidence>
<dbReference type="EMBL" id="JAHQCW010000049">
    <property type="protein sequence ID" value="MBU9739079.1"/>
    <property type="molecule type" value="Genomic_DNA"/>
</dbReference>
<dbReference type="InterPro" id="IPR000835">
    <property type="entry name" value="HTH_MarR-typ"/>
</dbReference>
<evidence type="ECO:0000256" key="2">
    <source>
        <dbReference type="ARBA" id="ARBA00023125"/>
    </source>
</evidence>
<dbReference type="InterPro" id="IPR036388">
    <property type="entry name" value="WH-like_DNA-bd_sf"/>
</dbReference>
<dbReference type="Gene3D" id="1.10.10.10">
    <property type="entry name" value="Winged helix-like DNA-binding domain superfamily/Winged helix DNA-binding domain"/>
    <property type="match status" value="1"/>
</dbReference>
<dbReference type="Pfam" id="PF12802">
    <property type="entry name" value="MarR_2"/>
    <property type="match status" value="1"/>
</dbReference>
<dbReference type="Proteomes" id="UP000712157">
    <property type="component" value="Unassembled WGS sequence"/>
</dbReference>
<dbReference type="GO" id="GO:0003700">
    <property type="term" value="F:DNA-binding transcription factor activity"/>
    <property type="evidence" value="ECO:0007669"/>
    <property type="project" value="InterPro"/>
</dbReference>
<protein>
    <submittedName>
        <fullName evidence="5">MarR family transcriptional regulator</fullName>
    </submittedName>
</protein>
<dbReference type="RefSeq" id="WP_238723008.1">
    <property type="nucleotide sequence ID" value="NZ_JAHQCW010000049.1"/>
</dbReference>
<proteinExistence type="predicted"/>
<gene>
    <name evidence="5" type="ORF">KTH89_21305</name>
</gene>
<dbReference type="GO" id="GO:0003677">
    <property type="term" value="F:DNA binding"/>
    <property type="evidence" value="ECO:0007669"/>
    <property type="project" value="UniProtKB-KW"/>
</dbReference>
<evidence type="ECO:0000256" key="1">
    <source>
        <dbReference type="ARBA" id="ARBA00023015"/>
    </source>
</evidence>
<organism evidence="5 6">
    <name type="scientific">Diplocloster agilis</name>
    <dbReference type="NCBI Taxonomy" id="2850323"/>
    <lineage>
        <taxon>Bacteria</taxon>
        <taxon>Bacillati</taxon>
        <taxon>Bacillota</taxon>
        <taxon>Clostridia</taxon>
        <taxon>Lachnospirales</taxon>
        <taxon>Lachnospiraceae</taxon>
        <taxon>Diplocloster</taxon>
    </lineage>
</organism>
<dbReference type="AlphaFoldDB" id="A0A949K2M8"/>
<keyword evidence="1" id="KW-0805">Transcription regulation</keyword>
<comment type="caution">
    <text evidence="5">The sequence shown here is derived from an EMBL/GenBank/DDBJ whole genome shotgun (WGS) entry which is preliminary data.</text>
</comment>
<dbReference type="PROSITE" id="PS50995">
    <property type="entry name" value="HTH_MARR_2"/>
    <property type="match status" value="1"/>
</dbReference>